<gene>
    <name evidence="3" type="primary">LOC108844843</name>
</gene>
<dbReference type="OrthoDB" id="10251412at2759"/>
<feature type="domain" description="AAA+ ATPase At3g28540-like C-terminal" evidence="1">
    <location>
        <begin position="92"/>
        <end position="156"/>
    </location>
</feature>
<keyword evidence="2" id="KW-1185">Reference proteome</keyword>
<proteinExistence type="predicted"/>
<dbReference type="Gene3D" id="6.10.280.40">
    <property type="match status" value="1"/>
</dbReference>
<evidence type="ECO:0000313" key="2">
    <source>
        <dbReference type="Proteomes" id="UP000504610"/>
    </source>
</evidence>
<protein>
    <submittedName>
        <fullName evidence="3">AAA-ATPase At5g17760-like</fullName>
    </submittedName>
</protein>
<dbReference type="AlphaFoldDB" id="A0A6J0MND0"/>
<dbReference type="Pfam" id="PF25568">
    <property type="entry name" value="AAA_lid_At3g28540"/>
    <property type="match status" value="1"/>
</dbReference>
<organism evidence="2 3">
    <name type="scientific">Raphanus sativus</name>
    <name type="common">Radish</name>
    <name type="synonym">Raphanus raphanistrum var. sativus</name>
    <dbReference type="NCBI Taxonomy" id="3726"/>
    <lineage>
        <taxon>Eukaryota</taxon>
        <taxon>Viridiplantae</taxon>
        <taxon>Streptophyta</taxon>
        <taxon>Embryophyta</taxon>
        <taxon>Tracheophyta</taxon>
        <taxon>Spermatophyta</taxon>
        <taxon>Magnoliopsida</taxon>
        <taxon>eudicotyledons</taxon>
        <taxon>Gunneridae</taxon>
        <taxon>Pentapetalae</taxon>
        <taxon>rosids</taxon>
        <taxon>malvids</taxon>
        <taxon>Brassicales</taxon>
        <taxon>Brassicaceae</taxon>
        <taxon>Brassiceae</taxon>
        <taxon>Raphanus</taxon>
    </lineage>
</organism>
<reference evidence="3" key="2">
    <citation type="submission" date="2025-08" db="UniProtKB">
        <authorList>
            <consortium name="RefSeq"/>
        </authorList>
    </citation>
    <scope>IDENTIFICATION</scope>
    <source>
        <tissue evidence="3">Leaf</tissue>
    </source>
</reference>
<dbReference type="KEGG" id="rsz:108844843"/>
<dbReference type="PANTHER" id="PTHR23070">
    <property type="entry name" value="BCS1 AAA-TYPE ATPASE"/>
    <property type="match status" value="1"/>
</dbReference>
<sequence length="182" mass="20634">MRKLLSTITNGFILLLEDIDNLNIDLRFDKDSDGDTTGNKWGLTGILNAIDGVWSSCRQEMIISYSQLTSYYIDPRLLRPCMMDMKVFMGHCGYEGFKTLAENYLQVKDHDLFPKIESKLTEGVKINPAQVAEVCTRNHDVDSVVKSLVELLEKTEDGVEDGVIYLIISSRIKDKTVLDHEP</sequence>
<name>A0A6J0MND0_RAPSA</name>
<evidence type="ECO:0000259" key="1">
    <source>
        <dbReference type="Pfam" id="PF25568"/>
    </source>
</evidence>
<dbReference type="Proteomes" id="UP000504610">
    <property type="component" value="Chromosome 3"/>
</dbReference>
<evidence type="ECO:0000313" key="3">
    <source>
        <dbReference type="RefSeq" id="XP_018473634.1"/>
    </source>
</evidence>
<dbReference type="Gene3D" id="3.40.50.300">
    <property type="entry name" value="P-loop containing nucleotide triphosphate hydrolases"/>
    <property type="match status" value="1"/>
</dbReference>
<dbReference type="GeneID" id="108844843"/>
<accession>A0A6J0MND0</accession>
<dbReference type="InterPro" id="IPR058017">
    <property type="entry name" value="At3g28540-like_C"/>
</dbReference>
<dbReference type="SUPFAM" id="SSF52540">
    <property type="entry name" value="P-loop containing nucleoside triphosphate hydrolases"/>
    <property type="match status" value="1"/>
</dbReference>
<dbReference type="InterPro" id="IPR050747">
    <property type="entry name" value="Mitochondrial_chaperone_BCS1"/>
</dbReference>
<dbReference type="RefSeq" id="XP_018473634.1">
    <property type="nucleotide sequence ID" value="XM_018618132.1"/>
</dbReference>
<dbReference type="InterPro" id="IPR027417">
    <property type="entry name" value="P-loop_NTPase"/>
</dbReference>
<reference evidence="2" key="1">
    <citation type="journal article" date="2019" name="Database">
        <title>The radish genome database (RadishGD): an integrated information resource for radish genomics.</title>
        <authorList>
            <person name="Yu H.J."/>
            <person name="Baek S."/>
            <person name="Lee Y.J."/>
            <person name="Cho A."/>
            <person name="Mun J.H."/>
        </authorList>
    </citation>
    <scope>NUCLEOTIDE SEQUENCE [LARGE SCALE GENOMIC DNA]</scope>
    <source>
        <strain evidence="2">cv. WK10039</strain>
    </source>
</reference>